<accession>A0A2I0TCF7</accession>
<dbReference type="SUPFAM" id="SSF56219">
    <property type="entry name" value="DNase I-like"/>
    <property type="match status" value="1"/>
</dbReference>
<evidence type="ECO:0000259" key="1">
    <source>
        <dbReference type="Pfam" id="PF14529"/>
    </source>
</evidence>
<dbReference type="GO" id="GO:0003824">
    <property type="term" value="F:catalytic activity"/>
    <property type="evidence" value="ECO:0007669"/>
    <property type="project" value="InterPro"/>
</dbReference>
<dbReference type="Gene3D" id="3.60.10.10">
    <property type="entry name" value="Endonuclease/exonuclease/phosphatase"/>
    <property type="match status" value="1"/>
</dbReference>
<reference evidence="3" key="1">
    <citation type="submission" date="2017-11" db="EMBL/GenBank/DDBJ databases">
        <authorList>
            <person name="Lima N.C."/>
            <person name="Parody-Merino A.M."/>
            <person name="Battley P.F."/>
            <person name="Fidler A.E."/>
            <person name="Prosdocimi F."/>
        </authorList>
    </citation>
    <scope>NUCLEOTIDE SEQUENCE [LARGE SCALE GENOMIC DNA]</scope>
</reference>
<proteinExistence type="predicted"/>
<dbReference type="InterPro" id="IPR005135">
    <property type="entry name" value="Endo/exonuclease/phosphatase"/>
</dbReference>
<dbReference type="AlphaFoldDB" id="A0A2I0TCF7"/>
<dbReference type="GO" id="GO:0061343">
    <property type="term" value="P:cell adhesion involved in heart morphogenesis"/>
    <property type="evidence" value="ECO:0007669"/>
    <property type="project" value="TreeGrafter"/>
</dbReference>
<evidence type="ECO:0000313" key="2">
    <source>
        <dbReference type="EMBL" id="PKU31477.1"/>
    </source>
</evidence>
<organism evidence="2 3">
    <name type="scientific">Limosa lapponica baueri</name>
    <dbReference type="NCBI Taxonomy" id="1758121"/>
    <lineage>
        <taxon>Eukaryota</taxon>
        <taxon>Metazoa</taxon>
        <taxon>Chordata</taxon>
        <taxon>Craniata</taxon>
        <taxon>Vertebrata</taxon>
        <taxon>Euteleostomi</taxon>
        <taxon>Archelosauria</taxon>
        <taxon>Archosauria</taxon>
        <taxon>Dinosauria</taxon>
        <taxon>Saurischia</taxon>
        <taxon>Theropoda</taxon>
        <taxon>Coelurosauria</taxon>
        <taxon>Aves</taxon>
        <taxon>Neognathae</taxon>
        <taxon>Neoaves</taxon>
        <taxon>Charadriiformes</taxon>
        <taxon>Scolopacidae</taxon>
        <taxon>Limosa</taxon>
    </lineage>
</organism>
<dbReference type="OrthoDB" id="6152807at2759"/>
<name>A0A2I0TCF7_LIMLA</name>
<dbReference type="InterPro" id="IPR036691">
    <property type="entry name" value="Endo/exonu/phosph_ase_sf"/>
</dbReference>
<dbReference type="GO" id="GO:0007508">
    <property type="term" value="P:larval heart development"/>
    <property type="evidence" value="ECO:0007669"/>
    <property type="project" value="TreeGrafter"/>
</dbReference>
<dbReference type="Proteomes" id="UP000233556">
    <property type="component" value="Unassembled WGS sequence"/>
</dbReference>
<keyword evidence="3" id="KW-1185">Reference proteome</keyword>
<dbReference type="Pfam" id="PF14529">
    <property type="entry name" value="Exo_endo_phos_2"/>
    <property type="match status" value="1"/>
</dbReference>
<dbReference type="PANTHER" id="PTHR33395:SF22">
    <property type="entry name" value="REVERSE TRANSCRIPTASE DOMAIN-CONTAINING PROTEIN"/>
    <property type="match status" value="1"/>
</dbReference>
<protein>
    <submittedName>
        <fullName evidence="2">Dtw domain-containing protein 2</fullName>
    </submittedName>
</protein>
<feature type="domain" description="Endonuclease/exonuclease/phosphatase" evidence="1">
    <location>
        <begin position="49"/>
        <end position="149"/>
    </location>
</feature>
<dbReference type="GO" id="GO:0031012">
    <property type="term" value="C:extracellular matrix"/>
    <property type="evidence" value="ECO:0007669"/>
    <property type="project" value="TreeGrafter"/>
</dbReference>
<reference evidence="3" key="2">
    <citation type="submission" date="2017-12" db="EMBL/GenBank/DDBJ databases">
        <title>Genome sequence of the Bar-tailed Godwit (Limosa lapponica baueri).</title>
        <authorList>
            <person name="Lima N.C.B."/>
            <person name="Parody-Merino A.M."/>
            <person name="Battley P.F."/>
            <person name="Fidler A.E."/>
            <person name="Prosdocimi F."/>
        </authorList>
    </citation>
    <scope>NUCLEOTIDE SEQUENCE [LARGE SCALE GENOMIC DNA]</scope>
</reference>
<sequence>MGRRGGVALYMREQLDCMKLCLGMDEELIENLWVRIKGRTSKDIIIALVCYRPLNQVNEALYRQIGEASHLQDLILMGDFNHPNTCWRDSKAGHKQSRRFLECIDDKFLLKVTVEPRRKGSLLHLILTNKEGLIGGVKIRGSLRCSDHKMLDFRILRAWKRVKIKFTTLDFKKAYFGLFKDLLGRVLWDNAPEEKGA</sequence>
<dbReference type="PANTHER" id="PTHR33395">
    <property type="entry name" value="TRANSCRIPTASE, PUTATIVE-RELATED-RELATED"/>
    <property type="match status" value="1"/>
</dbReference>
<dbReference type="EMBL" id="KZ512731">
    <property type="protein sequence ID" value="PKU31477.1"/>
    <property type="molecule type" value="Genomic_DNA"/>
</dbReference>
<evidence type="ECO:0000313" key="3">
    <source>
        <dbReference type="Proteomes" id="UP000233556"/>
    </source>
</evidence>
<gene>
    <name evidence="2" type="ORF">llap_18219</name>
</gene>